<comment type="similarity">
    <text evidence="1">Belongs to the bacterial ribosomal protein bS16 family.</text>
</comment>
<dbReference type="NCBIfam" id="TIGR00002">
    <property type="entry name" value="S16"/>
    <property type="match status" value="1"/>
</dbReference>
<evidence type="ECO:0008006" key="7">
    <source>
        <dbReference type="Google" id="ProtNLM"/>
    </source>
</evidence>
<proteinExistence type="inferred from homology"/>
<dbReference type="InterPro" id="IPR023803">
    <property type="entry name" value="Ribosomal_bS16_dom_sf"/>
</dbReference>
<accession>A0A4Q0A0S9</accession>
<keyword evidence="4" id="KW-0812">Transmembrane</keyword>
<keyword evidence="6" id="KW-1185">Reference proteome</keyword>
<keyword evidence="3" id="KW-0687">Ribonucleoprotein</keyword>
<dbReference type="AlphaFoldDB" id="A0A4Q0A0S9"/>
<name>A0A4Q0A0S9_9FUNG</name>
<dbReference type="PANTHER" id="PTHR12919">
    <property type="entry name" value="30S RIBOSOMAL PROTEIN S16"/>
    <property type="match status" value="1"/>
</dbReference>
<dbReference type="Proteomes" id="UP000268162">
    <property type="component" value="Unassembled WGS sequence"/>
</dbReference>
<dbReference type="Pfam" id="PF00886">
    <property type="entry name" value="Ribosomal_S16"/>
    <property type="match status" value="1"/>
</dbReference>
<dbReference type="EMBL" id="ML002254">
    <property type="protein sequence ID" value="RKP39655.1"/>
    <property type="molecule type" value="Genomic_DNA"/>
</dbReference>
<dbReference type="GO" id="GO:0015935">
    <property type="term" value="C:small ribosomal subunit"/>
    <property type="evidence" value="ECO:0007669"/>
    <property type="project" value="TreeGrafter"/>
</dbReference>
<dbReference type="SUPFAM" id="SSF54565">
    <property type="entry name" value="Ribosomal protein S16"/>
    <property type="match status" value="1"/>
</dbReference>
<dbReference type="PANTHER" id="PTHR12919:SF20">
    <property type="entry name" value="SMALL RIBOSOMAL SUBUNIT PROTEIN BS16M"/>
    <property type="match status" value="1"/>
</dbReference>
<protein>
    <recommendedName>
        <fullName evidence="7">30S ribosomal protein S16</fullName>
    </recommendedName>
</protein>
<dbReference type="GO" id="GO:0006412">
    <property type="term" value="P:translation"/>
    <property type="evidence" value="ECO:0007669"/>
    <property type="project" value="InterPro"/>
</dbReference>
<feature type="transmembrane region" description="Helical" evidence="4">
    <location>
        <begin position="78"/>
        <end position="97"/>
    </location>
</feature>
<dbReference type="GO" id="GO:0003735">
    <property type="term" value="F:structural constituent of ribosome"/>
    <property type="evidence" value="ECO:0007669"/>
    <property type="project" value="InterPro"/>
</dbReference>
<dbReference type="GO" id="GO:0005737">
    <property type="term" value="C:cytoplasm"/>
    <property type="evidence" value="ECO:0007669"/>
    <property type="project" value="UniProtKB-ARBA"/>
</dbReference>
<keyword evidence="2" id="KW-0689">Ribosomal protein</keyword>
<evidence type="ECO:0000313" key="6">
    <source>
        <dbReference type="Proteomes" id="UP000268162"/>
    </source>
</evidence>
<sequence>MRIRMKTCGTKIKPMFDIFVARGPTRRRVPVTEYIGKYCILRDQDGYMQLDLNIERAKHWIAEGAIPSNGAREVLEKVGLVLIIFFIITKLGLHTSLTRYLAP</sequence>
<organism evidence="5 6">
    <name type="scientific">Dimargaris cristalligena</name>
    <dbReference type="NCBI Taxonomy" id="215637"/>
    <lineage>
        <taxon>Eukaryota</taxon>
        <taxon>Fungi</taxon>
        <taxon>Fungi incertae sedis</taxon>
        <taxon>Zoopagomycota</taxon>
        <taxon>Kickxellomycotina</taxon>
        <taxon>Dimargaritomycetes</taxon>
        <taxon>Dimargaritales</taxon>
        <taxon>Dimargaritaceae</taxon>
        <taxon>Dimargaris</taxon>
    </lineage>
</organism>
<gene>
    <name evidence="5" type="ORF">BJ085DRAFT_20260</name>
</gene>
<dbReference type="InterPro" id="IPR000307">
    <property type="entry name" value="Ribosomal_bS16"/>
</dbReference>
<evidence type="ECO:0000313" key="5">
    <source>
        <dbReference type="EMBL" id="RKP39655.1"/>
    </source>
</evidence>
<dbReference type="Gene3D" id="3.30.1320.10">
    <property type="match status" value="1"/>
</dbReference>
<keyword evidence="4" id="KW-0472">Membrane</keyword>
<evidence type="ECO:0000256" key="4">
    <source>
        <dbReference type="SAM" id="Phobius"/>
    </source>
</evidence>
<evidence type="ECO:0000256" key="3">
    <source>
        <dbReference type="ARBA" id="ARBA00023274"/>
    </source>
</evidence>
<evidence type="ECO:0000256" key="2">
    <source>
        <dbReference type="ARBA" id="ARBA00022980"/>
    </source>
</evidence>
<reference evidence="6" key="1">
    <citation type="journal article" date="2018" name="Nat. Microbiol.">
        <title>Leveraging single-cell genomics to expand the fungal tree of life.</title>
        <authorList>
            <person name="Ahrendt S.R."/>
            <person name="Quandt C.A."/>
            <person name="Ciobanu D."/>
            <person name="Clum A."/>
            <person name="Salamov A."/>
            <person name="Andreopoulos B."/>
            <person name="Cheng J.F."/>
            <person name="Woyke T."/>
            <person name="Pelin A."/>
            <person name="Henrissat B."/>
            <person name="Reynolds N.K."/>
            <person name="Benny G.L."/>
            <person name="Smith M.E."/>
            <person name="James T.Y."/>
            <person name="Grigoriev I.V."/>
        </authorList>
    </citation>
    <scope>NUCLEOTIDE SEQUENCE [LARGE SCALE GENOMIC DNA]</scope>
    <source>
        <strain evidence="6">RSA 468</strain>
    </source>
</reference>
<keyword evidence="4" id="KW-1133">Transmembrane helix</keyword>
<evidence type="ECO:0000256" key="1">
    <source>
        <dbReference type="ARBA" id="ARBA00006668"/>
    </source>
</evidence>